<evidence type="ECO:0000313" key="2">
    <source>
        <dbReference type="Proteomes" id="UP000250078"/>
    </source>
</evidence>
<reference evidence="1 2" key="1">
    <citation type="journal article" date="2016" name="Nat. Commun.">
        <title>Ectomycorrhizal ecology is imprinted in the genome of the dominant symbiotic fungus Cenococcum geophilum.</title>
        <authorList>
            <consortium name="DOE Joint Genome Institute"/>
            <person name="Peter M."/>
            <person name="Kohler A."/>
            <person name="Ohm R.A."/>
            <person name="Kuo A."/>
            <person name="Krutzmann J."/>
            <person name="Morin E."/>
            <person name="Arend M."/>
            <person name="Barry K.W."/>
            <person name="Binder M."/>
            <person name="Choi C."/>
            <person name="Clum A."/>
            <person name="Copeland A."/>
            <person name="Grisel N."/>
            <person name="Haridas S."/>
            <person name="Kipfer T."/>
            <person name="LaButti K."/>
            <person name="Lindquist E."/>
            <person name="Lipzen A."/>
            <person name="Maire R."/>
            <person name="Meier B."/>
            <person name="Mihaltcheva S."/>
            <person name="Molinier V."/>
            <person name="Murat C."/>
            <person name="Poggeler S."/>
            <person name="Quandt C.A."/>
            <person name="Sperisen C."/>
            <person name="Tritt A."/>
            <person name="Tisserant E."/>
            <person name="Crous P.W."/>
            <person name="Henrissat B."/>
            <person name="Nehls U."/>
            <person name="Egli S."/>
            <person name="Spatafora J.W."/>
            <person name="Grigoriev I.V."/>
            <person name="Martin F.M."/>
        </authorList>
    </citation>
    <scope>NUCLEOTIDE SEQUENCE [LARGE SCALE GENOMIC DNA]</scope>
    <source>
        <strain evidence="1 2">1.58</strain>
    </source>
</reference>
<evidence type="ECO:0000313" key="1">
    <source>
        <dbReference type="EMBL" id="OCK88387.1"/>
    </source>
</evidence>
<proteinExistence type="predicted"/>
<sequence>MYSRTLFRLALPTFLLSLYHPLATSLLHITARTPIAPGTELRILPLGDSITYGWNSTAGTDGYRLKLSTDLSGSDLLFIGTQRSGSMSDNHNEGHPGFTISRIAAVAGPALAMRPNIILLHAGTNDLHNRPPPANESYADAPARLGALVDELVERCPGAVVLVAQIISVASASAEARIRAFNEAVPGVVRERVERGGKVAVVDMSGVGVGELVDGSHP</sequence>
<organism evidence="1 2">
    <name type="scientific">Cenococcum geophilum 1.58</name>
    <dbReference type="NCBI Taxonomy" id="794803"/>
    <lineage>
        <taxon>Eukaryota</taxon>
        <taxon>Fungi</taxon>
        <taxon>Dikarya</taxon>
        <taxon>Ascomycota</taxon>
        <taxon>Pezizomycotina</taxon>
        <taxon>Dothideomycetes</taxon>
        <taxon>Pleosporomycetidae</taxon>
        <taxon>Gloniales</taxon>
        <taxon>Gloniaceae</taxon>
        <taxon>Cenococcum</taxon>
    </lineage>
</organism>
<accession>A0ACC8EPW6</accession>
<dbReference type="EMBL" id="KV748243">
    <property type="protein sequence ID" value="OCK88387.1"/>
    <property type="molecule type" value="Genomic_DNA"/>
</dbReference>
<keyword evidence="2" id="KW-1185">Reference proteome</keyword>
<protein>
    <submittedName>
        <fullName evidence="1">Carbohydrate esterase family 3 protein</fullName>
    </submittedName>
</protein>
<name>A0ACC8EPW6_9PEZI</name>
<dbReference type="Proteomes" id="UP000250078">
    <property type="component" value="Unassembled WGS sequence"/>
</dbReference>
<gene>
    <name evidence="1" type="ORF">K441DRAFT_669149</name>
</gene>